<protein>
    <submittedName>
        <fullName evidence="1">Putative secreted protein</fullName>
    </submittedName>
</protein>
<name>A0A2M4CB04_9DIPT</name>
<dbReference type="AlphaFoldDB" id="A0A2M4CB04"/>
<proteinExistence type="predicted"/>
<sequence length="90" mass="10207">MSSYFLSGSPLLTFWLYLPWIRQLRPSNGDDDDDGRIIELPKECFRSVGGSLVWGSILCYSSFPGATCPCVQTGRTVLEPGIWRTYLRQK</sequence>
<accession>A0A2M4CB04</accession>
<evidence type="ECO:0000313" key="1">
    <source>
        <dbReference type="EMBL" id="MBW62128.1"/>
    </source>
</evidence>
<reference evidence="1" key="1">
    <citation type="submission" date="2018-01" db="EMBL/GenBank/DDBJ databases">
        <title>An insight into the sialome of Amazonian anophelines.</title>
        <authorList>
            <person name="Ribeiro J.M."/>
            <person name="Scarpassa V."/>
            <person name="Calvo E."/>
        </authorList>
    </citation>
    <scope>NUCLEOTIDE SEQUENCE</scope>
    <source>
        <tissue evidence="1">Salivary glands</tissue>
    </source>
</reference>
<organism evidence="1">
    <name type="scientific">Anopheles marajoara</name>
    <dbReference type="NCBI Taxonomy" id="58244"/>
    <lineage>
        <taxon>Eukaryota</taxon>
        <taxon>Metazoa</taxon>
        <taxon>Ecdysozoa</taxon>
        <taxon>Arthropoda</taxon>
        <taxon>Hexapoda</taxon>
        <taxon>Insecta</taxon>
        <taxon>Pterygota</taxon>
        <taxon>Neoptera</taxon>
        <taxon>Endopterygota</taxon>
        <taxon>Diptera</taxon>
        <taxon>Nematocera</taxon>
        <taxon>Culicoidea</taxon>
        <taxon>Culicidae</taxon>
        <taxon>Anophelinae</taxon>
        <taxon>Anopheles</taxon>
    </lineage>
</organism>
<dbReference type="EMBL" id="GGFJ01012987">
    <property type="protein sequence ID" value="MBW62128.1"/>
    <property type="molecule type" value="Transcribed_RNA"/>
</dbReference>